<dbReference type="Proteomes" id="UP000002729">
    <property type="component" value="Unassembled WGS sequence"/>
</dbReference>
<gene>
    <name evidence="2" type="ORF">AURANDRAFT_63381</name>
</gene>
<feature type="compositionally biased region" description="Low complexity" evidence="1">
    <location>
        <begin position="435"/>
        <end position="445"/>
    </location>
</feature>
<dbReference type="AlphaFoldDB" id="F0Y705"/>
<keyword evidence="3" id="KW-1185">Reference proteome</keyword>
<evidence type="ECO:0000313" key="2">
    <source>
        <dbReference type="EMBL" id="EGB09319.1"/>
    </source>
</evidence>
<dbReference type="InParanoid" id="F0Y705"/>
<feature type="region of interest" description="Disordered" evidence="1">
    <location>
        <begin position="252"/>
        <end position="299"/>
    </location>
</feature>
<proteinExistence type="predicted"/>
<evidence type="ECO:0000313" key="3">
    <source>
        <dbReference type="Proteomes" id="UP000002729"/>
    </source>
</evidence>
<dbReference type="RefSeq" id="XP_009036415.1">
    <property type="nucleotide sequence ID" value="XM_009038167.1"/>
</dbReference>
<feature type="region of interest" description="Disordered" evidence="1">
    <location>
        <begin position="122"/>
        <end position="216"/>
    </location>
</feature>
<dbReference type="EMBL" id="GL833126">
    <property type="protein sequence ID" value="EGB09319.1"/>
    <property type="molecule type" value="Genomic_DNA"/>
</dbReference>
<feature type="region of interest" description="Disordered" evidence="1">
    <location>
        <begin position="434"/>
        <end position="454"/>
    </location>
</feature>
<protein>
    <submittedName>
        <fullName evidence="2">Expressed protein</fullName>
    </submittedName>
</protein>
<dbReference type="GeneID" id="20224304"/>
<reference evidence="2 3" key="1">
    <citation type="journal article" date="2011" name="Proc. Natl. Acad. Sci. U.S.A.">
        <title>Niche of harmful alga Aureococcus anophagefferens revealed through ecogenomics.</title>
        <authorList>
            <person name="Gobler C.J."/>
            <person name="Berry D.L."/>
            <person name="Dyhrman S.T."/>
            <person name="Wilhelm S.W."/>
            <person name="Salamov A."/>
            <person name="Lobanov A.V."/>
            <person name="Zhang Y."/>
            <person name="Collier J.L."/>
            <person name="Wurch L.L."/>
            <person name="Kustka A.B."/>
            <person name="Dill B.D."/>
            <person name="Shah M."/>
            <person name="VerBerkmoes N.C."/>
            <person name="Kuo A."/>
            <person name="Terry A."/>
            <person name="Pangilinan J."/>
            <person name="Lindquist E.A."/>
            <person name="Lucas S."/>
            <person name="Paulsen I.T."/>
            <person name="Hattenrath-Lehmann T.K."/>
            <person name="Talmage S.C."/>
            <person name="Walker E.A."/>
            <person name="Koch F."/>
            <person name="Burson A.M."/>
            <person name="Marcoval M.A."/>
            <person name="Tang Y.Z."/>
            <person name="Lecleir G.R."/>
            <person name="Coyne K.J."/>
            <person name="Berg G.M."/>
            <person name="Bertrand E.M."/>
            <person name="Saito M.A."/>
            <person name="Gladyshev V.N."/>
            <person name="Grigoriev I.V."/>
        </authorList>
    </citation>
    <scope>NUCLEOTIDE SEQUENCE [LARGE SCALE GENOMIC DNA]</scope>
    <source>
        <strain evidence="3">CCMP 1984</strain>
    </source>
</reference>
<feature type="compositionally biased region" description="Low complexity" evidence="1">
    <location>
        <begin position="122"/>
        <end position="146"/>
    </location>
</feature>
<accession>F0Y705</accession>
<evidence type="ECO:0000256" key="1">
    <source>
        <dbReference type="SAM" id="MobiDB-lite"/>
    </source>
</evidence>
<organism evidence="3">
    <name type="scientific">Aureococcus anophagefferens</name>
    <name type="common">Harmful bloom alga</name>
    <dbReference type="NCBI Taxonomy" id="44056"/>
    <lineage>
        <taxon>Eukaryota</taxon>
        <taxon>Sar</taxon>
        <taxon>Stramenopiles</taxon>
        <taxon>Ochrophyta</taxon>
        <taxon>Pelagophyceae</taxon>
        <taxon>Pelagomonadales</taxon>
        <taxon>Pelagomonadaceae</taxon>
        <taxon>Aureococcus</taxon>
    </lineage>
</organism>
<feature type="compositionally biased region" description="Basic residues" evidence="1">
    <location>
        <begin position="286"/>
        <end position="299"/>
    </location>
</feature>
<name>F0Y705_AURAN</name>
<sequence>MPSFSRTRWAGAAHFRSRNSSTLAVGARWTPPGKMRCFGAGSGVGLGGETPRVVPESRIGRTCGSIALAGNAAECCSSAKVHKVAASGRGTWSAASWGMCDGLLGLRNARIGEIVTALRGPGVARRRGSPGPAAAPRASTMPAGAAGDHDGRGGPAGREKRHAQHPERRLRQPAPAAPRQPRRGARVALPKELRVPALTNGSRHAEAPPADPDFGDRCPVETPRFLVDLASFYEFLLKGRCEVLCGAGHARRETTASAESPVARGDGLGVLGLGQHDEASVDGGKGRRQARPGLVRGRRRVSRVVERDARLPDHPGFDGAERRLELKRAAGRVVVDAGEVVAVDEEAALLEVDAVDGLVGAERLDDVAARALRGDEELELVLVPERGRRAREDGALVVLEVPRDGLAVVEAHGARPPRAGRVRELEVDAAHLCARSGSGTPPSRSSVRDRAVSRAASSLPPEAVLARRIARVGDVHGGTLTRC</sequence>
<dbReference type="KEGG" id="aaf:AURANDRAFT_63381"/>